<dbReference type="PROSITE" id="PS51462">
    <property type="entry name" value="NUDIX"/>
    <property type="match status" value="1"/>
</dbReference>
<dbReference type="Proteomes" id="UP000504638">
    <property type="component" value="Unplaced"/>
</dbReference>
<sequence length="185" mass="20772">MEPKPQATFPFKRHPSTSPFILTVRDFLAERPNAGYKLIGTDALVFDRSTPDPRILLVQRAGHDSMPNRWEAPGGGCDAEDESILHGVARELWEETGLRATEIGPVVGEPNVFTSRSGKEIGKFHFMVQVEKGEGPLEVKLDPEEHQQWVWASEEEVKAKKVGGIELEFTTENMENMVLESFKQV</sequence>
<dbReference type="GeneID" id="54417361"/>
<dbReference type="InterPro" id="IPR020084">
    <property type="entry name" value="NUDIX_hydrolase_CS"/>
</dbReference>
<evidence type="ECO:0000313" key="4">
    <source>
        <dbReference type="Proteomes" id="UP000504638"/>
    </source>
</evidence>
<keyword evidence="4" id="KW-1185">Reference proteome</keyword>
<dbReference type="InterPro" id="IPR000086">
    <property type="entry name" value="NUDIX_hydrolase_dom"/>
</dbReference>
<dbReference type="AlphaFoldDB" id="A0A6G1FSC7"/>
<dbReference type="RefSeq" id="XP_033530318.1">
    <property type="nucleotide sequence ID" value="XM_033676791.1"/>
</dbReference>
<evidence type="ECO:0000313" key="5">
    <source>
        <dbReference type="RefSeq" id="XP_033530318.1"/>
    </source>
</evidence>
<dbReference type="GO" id="GO:0016787">
    <property type="term" value="F:hydrolase activity"/>
    <property type="evidence" value="ECO:0007669"/>
    <property type="project" value="UniProtKB-KW"/>
</dbReference>
<gene>
    <name evidence="3 5" type="ORF">P152DRAFT_404915</name>
</gene>
<dbReference type="Gene3D" id="3.90.79.10">
    <property type="entry name" value="Nucleoside Triphosphate Pyrophosphohydrolase"/>
    <property type="match status" value="1"/>
</dbReference>
<accession>A0A6G1FSC7</accession>
<dbReference type="EMBL" id="ML975180">
    <property type="protein sequence ID" value="KAF1808687.1"/>
    <property type="molecule type" value="Genomic_DNA"/>
</dbReference>
<dbReference type="InterPro" id="IPR015797">
    <property type="entry name" value="NUDIX_hydrolase-like_dom_sf"/>
</dbReference>
<evidence type="ECO:0000259" key="2">
    <source>
        <dbReference type="PROSITE" id="PS51462"/>
    </source>
</evidence>
<dbReference type="PANTHER" id="PTHR43736:SF1">
    <property type="entry name" value="DIHYDRONEOPTERIN TRIPHOSPHATE DIPHOSPHATASE"/>
    <property type="match status" value="1"/>
</dbReference>
<feature type="domain" description="Nudix hydrolase" evidence="2">
    <location>
        <begin position="36"/>
        <end position="175"/>
    </location>
</feature>
<reference evidence="5" key="3">
    <citation type="submission" date="2025-04" db="UniProtKB">
        <authorList>
            <consortium name="RefSeq"/>
        </authorList>
    </citation>
    <scope>IDENTIFICATION</scope>
    <source>
        <strain evidence="5">CBS 781.70</strain>
    </source>
</reference>
<keyword evidence="1" id="KW-0378">Hydrolase</keyword>
<protein>
    <recommendedName>
        <fullName evidence="2">Nudix hydrolase domain-containing protein</fullName>
    </recommendedName>
</protein>
<name>A0A6G1FSC7_9PEZI</name>
<reference evidence="5" key="2">
    <citation type="submission" date="2020-04" db="EMBL/GenBank/DDBJ databases">
        <authorList>
            <consortium name="NCBI Genome Project"/>
        </authorList>
    </citation>
    <scope>NUCLEOTIDE SEQUENCE</scope>
    <source>
        <strain evidence="5">CBS 781.70</strain>
    </source>
</reference>
<evidence type="ECO:0000256" key="1">
    <source>
        <dbReference type="ARBA" id="ARBA00022801"/>
    </source>
</evidence>
<dbReference type="OrthoDB" id="276276at2759"/>
<evidence type="ECO:0000313" key="3">
    <source>
        <dbReference type="EMBL" id="KAF1808687.1"/>
    </source>
</evidence>
<proteinExistence type="predicted"/>
<reference evidence="3 5" key="1">
    <citation type="submission" date="2020-01" db="EMBL/GenBank/DDBJ databases">
        <authorList>
            <consortium name="DOE Joint Genome Institute"/>
            <person name="Haridas S."/>
            <person name="Albert R."/>
            <person name="Binder M."/>
            <person name="Bloem J."/>
            <person name="Labutti K."/>
            <person name="Salamov A."/>
            <person name="Andreopoulos B."/>
            <person name="Baker S.E."/>
            <person name="Barry K."/>
            <person name="Bills G."/>
            <person name="Bluhm B.H."/>
            <person name="Cannon C."/>
            <person name="Castanera R."/>
            <person name="Culley D.E."/>
            <person name="Daum C."/>
            <person name="Ezra D."/>
            <person name="Gonzalez J.B."/>
            <person name="Henrissat B."/>
            <person name="Kuo A."/>
            <person name="Liang C."/>
            <person name="Lipzen A."/>
            <person name="Lutzoni F."/>
            <person name="Magnuson J."/>
            <person name="Mondo S."/>
            <person name="Nolan M."/>
            <person name="Ohm R."/>
            <person name="Pangilinan J."/>
            <person name="Park H.-J."/>
            <person name="Ramirez L."/>
            <person name="Alfaro M."/>
            <person name="Sun H."/>
            <person name="Tritt A."/>
            <person name="Yoshinaga Y."/>
            <person name="Zwiers L.-H."/>
            <person name="Turgeon B.G."/>
            <person name="Goodwin S.B."/>
            <person name="Spatafora J.W."/>
            <person name="Crous P.W."/>
            <person name="Grigoriev I.V."/>
        </authorList>
    </citation>
    <scope>NUCLEOTIDE SEQUENCE</scope>
    <source>
        <strain evidence="3 5">CBS 781.70</strain>
    </source>
</reference>
<dbReference type="Pfam" id="PF00293">
    <property type="entry name" value="NUDIX"/>
    <property type="match status" value="1"/>
</dbReference>
<dbReference type="SUPFAM" id="SSF55811">
    <property type="entry name" value="Nudix"/>
    <property type="match status" value="1"/>
</dbReference>
<dbReference type="PROSITE" id="PS00893">
    <property type="entry name" value="NUDIX_BOX"/>
    <property type="match status" value="1"/>
</dbReference>
<organism evidence="3">
    <name type="scientific">Eremomyces bilateralis CBS 781.70</name>
    <dbReference type="NCBI Taxonomy" id="1392243"/>
    <lineage>
        <taxon>Eukaryota</taxon>
        <taxon>Fungi</taxon>
        <taxon>Dikarya</taxon>
        <taxon>Ascomycota</taxon>
        <taxon>Pezizomycotina</taxon>
        <taxon>Dothideomycetes</taxon>
        <taxon>Dothideomycetes incertae sedis</taxon>
        <taxon>Eremomycetales</taxon>
        <taxon>Eremomycetaceae</taxon>
        <taxon>Eremomyces</taxon>
    </lineage>
</organism>
<dbReference type="CDD" id="cd02883">
    <property type="entry name" value="NUDIX_Hydrolase"/>
    <property type="match status" value="1"/>
</dbReference>
<dbReference type="PANTHER" id="PTHR43736">
    <property type="entry name" value="ADP-RIBOSE PYROPHOSPHATASE"/>
    <property type="match status" value="1"/>
</dbReference>